<keyword evidence="2" id="KW-1185">Reference proteome</keyword>
<dbReference type="InParanoid" id="A0A2K1Z0Z8"/>
<dbReference type="EMBL" id="CM009298">
    <property type="protein sequence ID" value="PNT18957.1"/>
    <property type="molecule type" value="Genomic_DNA"/>
</dbReference>
<organism evidence="1 2">
    <name type="scientific">Populus trichocarpa</name>
    <name type="common">Western balsam poplar</name>
    <name type="synonym">Populus balsamifera subsp. trichocarpa</name>
    <dbReference type="NCBI Taxonomy" id="3694"/>
    <lineage>
        <taxon>Eukaryota</taxon>
        <taxon>Viridiplantae</taxon>
        <taxon>Streptophyta</taxon>
        <taxon>Embryophyta</taxon>
        <taxon>Tracheophyta</taxon>
        <taxon>Spermatophyta</taxon>
        <taxon>Magnoliopsida</taxon>
        <taxon>eudicotyledons</taxon>
        <taxon>Gunneridae</taxon>
        <taxon>Pentapetalae</taxon>
        <taxon>rosids</taxon>
        <taxon>fabids</taxon>
        <taxon>Malpighiales</taxon>
        <taxon>Salicaceae</taxon>
        <taxon>Saliceae</taxon>
        <taxon>Populus</taxon>
    </lineage>
</organism>
<name>A0A2K1Z0Z8_POPTR</name>
<gene>
    <name evidence="1" type="ORF">POPTR_009G012800</name>
</gene>
<sequence length="103" mass="11424">MTKKNWVWCPNPRKLGRVLDPLIPVANGSIARPNSNGSCGKIQFFWVRNPDPCLICPASRSRASSLVQSTYTLKPGKSKGYMDLVAKEHMDLTGSHLHGTTTW</sequence>
<evidence type="ECO:0000313" key="1">
    <source>
        <dbReference type="EMBL" id="PNT18957.1"/>
    </source>
</evidence>
<reference evidence="1 2" key="1">
    <citation type="journal article" date="2006" name="Science">
        <title>The genome of black cottonwood, Populus trichocarpa (Torr. &amp; Gray).</title>
        <authorList>
            <person name="Tuskan G.A."/>
            <person name="Difazio S."/>
            <person name="Jansson S."/>
            <person name="Bohlmann J."/>
            <person name="Grigoriev I."/>
            <person name="Hellsten U."/>
            <person name="Putnam N."/>
            <person name="Ralph S."/>
            <person name="Rombauts S."/>
            <person name="Salamov A."/>
            <person name="Schein J."/>
            <person name="Sterck L."/>
            <person name="Aerts A."/>
            <person name="Bhalerao R.R."/>
            <person name="Bhalerao R.P."/>
            <person name="Blaudez D."/>
            <person name="Boerjan W."/>
            <person name="Brun A."/>
            <person name="Brunner A."/>
            <person name="Busov V."/>
            <person name="Campbell M."/>
            <person name="Carlson J."/>
            <person name="Chalot M."/>
            <person name="Chapman J."/>
            <person name="Chen G.L."/>
            <person name="Cooper D."/>
            <person name="Coutinho P.M."/>
            <person name="Couturier J."/>
            <person name="Covert S."/>
            <person name="Cronk Q."/>
            <person name="Cunningham R."/>
            <person name="Davis J."/>
            <person name="Degroeve S."/>
            <person name="Dejardin A."/>
            <person name="Depamphilis C."/>
            <person name="Detter J."/>
            <person name="Dirks B."/>
            <person name="Dubchak I."/>
            <person name="Duplessis S."/>
            <person name="Ehlting J."/>
            <person name="Ellis B."/>
            <person name="Gendler K."/>
            <person name="Goodstein D."/>
            <person name="Gribskov M."/>
            <person name="Grimwood J."/>
            <person name="Groover A."/>
            <person name="Gunter L."/>
            <person name="Hamberger B."/>
            <person name="Heinze B."/>
            <person name="Helariutta Y."/>
            <person name="Henrissat B."/>
            <person name="Holligan D."/>
            <person name="Holt R."/>
            <person name="Huang W."/>
            <person name="Islam-Faridi N."/>
            <person name="Jones S."/>
            <person name="Jones-Rhoades M."/>
            <person name="Jorgensen R."/>
            <person name="Joshi C."/>
            <person name="Kangasjarvi J."/>
            <person name="Karlsson J."/>
            <person name="Kelleher C."/>
            <person name="Kirkpatrick R."/>
            <person name="Kirst M."/>
            <person name="Kohler A."/>
            <person name="Kalluri U."/>
            <person name="Larimer F."/>
            <person name="Leebens-Mack J."/>
            <person name="Leple J.C."/>
            <person name="Locascio P."/>
            <person name="Lou Y."/>
            <person name="Lucas S."/>
            <person name="Martin F."/>
            <person name="Montanini B."/>
            <person name="Napoli C."/>
            <person name="Nelson D.R."/>
            <person name="Nelson C."/>
            <person name="Nieminen K."/>
            <person name="Nilsson O."/>
            <person name="Pereda V."/>
            <person name="Peter G."/>
            <person name="Philippe R."/>
            <person name="Pilate G."/>
            <person name="Poliakov A."/>
            <person name="Razumovskaya J."/>
            <person name="Richardson P."/>
            <person name="Rinaldi C."/>
            <person name="Ritland K."/>
            <person name="Rouze P."/>
            <person name="Ryaboy D."/>
            <person name="Schmutz J."/>
            <person name="Schrader J."/>
            <person name="Segerman B."/>
            <person name="Shin H."/>
            <person name="Siddiqui A."/>
            <person name="Sterky F."/>
            <person name="Terry A."/>
            <person name="Tsai C.J."/>
            <person name="Uberbacher E."/>
            <person name="Unneberg P."/>
            <person name="Vahala J."/>
            <person name="Wall K."/>
            <person name="Wessler S."/>
            <person name="Yang G."/>
            <person name="Yin T."/>
            <person name="Douglas C."/>
            <person name="Marra M."/>
            <person name="Sandberg G."/>
            <person name="Van de Peer Y."/>
            <person name="Rokhsar D."/>
        </authorList>
    </citation>
    <scope>NUCLEOTIDE SEQUENCE [LARGE SCALE GENOMIC DNA]</scope>
    <source>
        <strain evidence="2">cv. Nisqually</strain>
    </source>
</reference>
<dbReference type="AlphaFoldDB" id="A0A2K1Z0Z8"/>
<protein>
    <submittedName>
        <fullName evidence="1">Uncharacterized protein</fullName>
    </submittedName>
</protein>
<evidence type="ECO:0000313" key="2">
    <source>
        <dbReference type="Proteomes" id="UP000006729"/>
    </source>
</evidence>
<proteinExistence type="predicted"/>
<dbReference type="Proteomes" id="UP000006729">
    <property type="component" value="Chromosome 9"/>
</dbReference>
<accession>A0A2K1Z0Z8</accession>